<dbReference type="OrthoDB" id="828145at2"/>
<organism evidence="1 2">
    <name type="scientific">Algoriphagus alkaliphilus</name>
    <dbReference type="NCBI Taxonomy" id="279824"/>
    <lineage>
        <taxon>Bacteria</taxon>
        <taxon>Pseudomonadati</taxon>
        <taxon>Bacteroidota</taxon>
        <taxon>Cytophagia</taxon>
        <taxon>Cytophagales</taxon>
        <taxon>Cyclobacteriaceae</taxon>
        <taxon>Algoriphagus</taxon>
    </lineage>
</organism>
<gene>
    <name evidence="1" type="ORF">SAMN03080617_00117</name>
</gene>
<evidence type="ECO:0000313" key="1">
    <source>
        <dbReference type="EMBL" id="SDA37870.1"/>
    </source>
</evidence>
<name>A0A1G5UW72_9BACT</name>
<dbReference type="AlphaFoldDB" id="A0A1G5UW72"/>
<keyword evidence="2" id="KW-1185">Reference proteome</keyword>
<dbReference type="EMBL" id="FMXE01000002">
    <property type="protein sequence ID" value="SDA37870.1"/>
    <property type="molecule type" value="Genomic_DNA"/>
</dbReference>
<dbReference type="NCBIfam" id="TIGR04183">
    <property type="entry name" value="Por_Secre_tail"/>
    <property type="match status" value="1"/>
</dbReference>
<dbReference type="RefSeq" id="WP_139183538.1">
    <property type="nucleotide sequence ID" value="NZ_FMXE01000002.1"/>
</dbReference>
<protein>
    <submittedName>
        <fullName evidence="1">Por secretion system C-terminal sorting domain-containing protein</fullName>
    </submittedName>
</protein>
<dbReference type="Proteomes" id="UP000198756">
    <property type="component" value="Unassembled WGS sequence"/>
</dbReference>
<proteinExistence type="predicted"/>
<accession>A0A1G5UW72</accession>
<sequence length="245" mass="26420">METSPVSFTIQSKPGVTYSWSIVEGLSKVFISSVSNQSTVTLTPTHSGMAKLRLTINSGCGEAKIQELSLIIQTNICLEGTYNIGSSTGINLNTTNQISTGNVTSTVTCPNATSFTWQRTSGSITTFNTSGNYVTFNMVSGGSISFSLTARNGTTVLATRNVSFFNFGSFSLYPNPSSNKLAIDLNPDLKFDLVLQGLDSKIKSEIFKYSGGQEIDISALPKGDYILQIIYEGKIIHQARFIVSK</sequence>
<dbReference type="InterPro" id="IPR026444">
    <property type="entry name" value="Secre_tail"/>
</dbReference>
<evidence type="ECO:0000313" key="2">
    <source>
        <dbReference type="Proteomes" id="UP000198756"/>
    </source>
</evidence>
<dbReference type="STRING" id="279824.SAMN03080617_00117"/>
<reference evidence="2" key="1">
    <citation type="submission" date="2016-10" db="EMBL/GenBank/DDBJ databases">
        <authorList>
            <person name="Varghese N."/>
            <person name="Submissions S."/>
        </authorList>
    </citation>
    <scope>NUCLEOTIDE SEQUENCE [LARGE SCALE GENOMIC DNA]</scope>
    <source>
        <strain evidence="2">DSM 22703</strain>
    </source>
</reference>